<dbReference type="GO" id="GO:0004674">
    <property type="term" value="F:protein serine/threonine kinase activity"/>
    <property type="evidence" value="ECO:0000318"/>
    <property type="project" value="GO_Central"/>
</dbReference>
<dbReference type="GO" id="GO:0010506">
    <property type="term" value="P:regulation of autophagy"/>
    <property type="evidence" value="ECO:0007669"/>
    <property type="project" value="InterPro"/>
</dbReference>
<feature type="region of interest" description="Disordered" evidence="8">
    <location>
        <begin position="361"/>
        <end position="391"/>
    </location>
</feature>
<comment type="catalytic activity">
    <reaction evidence="5">
        <text>L-seryl-[protein] + ATP = O-phospho-L-seryl-[protein] + ADP + H(+)</text>
        <dbReference type="Rhea" id="RHEA:17989"/>
        <dbReference type="Rhea" id="RHEA-COMP:9863"/>
        <dbReference type="Rhea" id="RHEA-COMP:11604"/>
        <dbReference type="ChEBI" id="CHEBI:15378"/>
        <dbReference type="ChEBI" id="CHEBI:29999"/>
        <dbReference type="ChEBI" id="CHEBI:30616"/>
        <dbReference type="ChEBI" id="CHEBI:83421"/>
        <dbReference type="ChEBI" id="CHEBI:456216"/>
        <dbReference type="EC" id="2.7.11.1"/>
    </reaction>
</comment>
<name>A2FBB6_TRIV3</name>
<evidence type="ECO:0000256" key="2">
    <source>
        <dbReference type="ARBA" id="ARBA00022741"/>
    </source>
</evidence>
<dbReference type="VEuPathDB" id="TrichDB:TVAGG3_0232260"/>
<gene>
    <name evidence="10" type="ORF">TVAG_157810</name>
</gene>
<evidence type="ECO:0000313" key="10">
    <source>
        <dbReference type="EMBL" id="EAX97796.1"/>
    </source>
</evidence>
<comment type="catalytic activity">
    <reaction evidence="4">
        <text>L-threonyl-[protein] + ATP = O-phospho-L-threonyl-[protein] + ADP + H(+)</text>
        <dbReference type="Rhea" id="RHEA:46608"/>
        <dbReference type="Rhea" id="RHEA-COMP:11060"/>
        <dbReference type="Rhea" id="RHEA-COMP:11605"/>
        <dbReference type="ChEBI" id="CHEBI:15378"/>
        <dbReference type="ChEBI" id="CHEBI:30013"/>
        <dbReference type="ChEBI" id="CHEBI:30616"/>
        <dbReference type="ChEBI" id="CHEBI:61977"/>
        <dbReference type="ChEBI" id="CHEBI:456216"/>
        <dbReference type="EC" id="2.7.11.1"/>
    </reaction>
</comment>
<dbReference type="Proteomes" id="UP000001542">
    <property type="component" value="Unassembled WGS sequence"/>
</dbReference>
<dbReference type="OrthoDB" id="541276at2759"/>
<evidence type="ECO:0000256" key="1">
    <source>
        <dbReference type="ARBA" id="ARBA00012513"/>
    </source>
</evidence>
<evidence type="ECO:0000256" key="6">
    <source>
        <dbReference type="PROSITE-ProRule" id="PRU10141"/>
    </source>
</evidence>
<protein>
    <recommendedName>
        <fullName evidence="1">non-specific serine/threonine protein kinase</fullName>
        <ecNumber evidence="1">2.7.11.1</ecNumber>
    </recommendedName>
</protein>
<dbReference type="PROSITE" id="PS50011">
    <property type="entry name" value="PROTEIN_KINASE_DOM"/>
    <property type="match status" value="1"/>
</dbReference>
<dbReference type="PROSITE" id="PS00107">
    <property type="entry name" value="PROTEIN_KINASE_ATP"/>
    <property type="match status" value="1"/>
</dbReference>
<keyword evidence="10" id="KW-0418">Kinase</keyword>
<evidence type="ECO:0000259" key="9">
    <source>
        <dbReference type="PROSITE" id="PS50011"/>
    </source>
</evidence>
<dbReference type="GO" id="GO:0051726">
    <property type="term" value="P:regulation of cell cycle"/>
    <property type="evidence" value="ECO:0000318"/>
    <property type="project" value="GO_Central"/>
</dbReference>
<comment type="similarity">
    <text evidence="7">Belongs to the protein kinase superfamily.</text>
</comment>
<evidence type="ECO:0000256" key="4">
    <source>
        <dbReference type="ARBA" id="ARBA00047899"/>
    </source>
</evidence>
<dbReference type="GO" id="GO:0005524">
    <property type="term" value="F:ATP binding"/>
    <property type="evidence" value="ECO:0007669"/>
    <property type="project" value="UniProtKB-UniRule"/>
</dbReference>
<keyword evidence="3 6" id="KW-0067">ATP-binding</keyword>
<dbReference type="EMBL" id="DS113700">
    <property type="protein sequence ID" value="EAX97796.1"/>
    <property type="molecule type" value="Genomic_DNA"/>
</dbReference>
<accession>A2FBB6</accession>
<dbReference type="InParanoid" id="A2FBB6"/>
<evidence type="ECO:0000256" key="7">
    <source>
        <dbReference type="RuleBase" id="RU000304"/>
    </source>
</evidence>
<dbReference type="PROSITE" id="PS00108">
    <property type="entry name" value="PROTEIN_KINASE_ST"/>
    <property type="match status" value="1"/>
</dbReference>
<dbReference type="SMART" id="SM00220">
    <property type="entry name" value="S_TKc"/>
    <property type="match status" value="1"/>
</dbReference>
<dbReference type="FunFam" id="1.10.510.10:FF:000592">
    <property type="entry name" value="CAMK family protein kinase"/>
    <property type="match status" value="1"/>
</dbReference>
<dbReference type="eggNOG" id="KOG0583">
    <property type="taxonomic scope" value="Eukaryota"/>
</dbReference>
<dbReference type="EC" id="2.7.11.1" evidence="1"/>
<dbReference type="InterPro" id="IPR000719">
    <property type="entry name" value="Prot_kinase_dom"/>
</dbReference>
<evidence type="ECO:0000256" key="5">
    <source>
        <dbReference type="ARBA" id="ARBA00048679"/>
    </source>
</evidence>
<reference evidence="10" key="2">
    <citation type="journal article" date="2007" name="Science">
        <title>Draft genome sequence of the sexually transmitted pathogen Trichomonas vaginalis.</title>
        <authorList>
            <person name="Carlton J.M."/>
            <person name="Hirt R.P."/>
            <person name="Silva J.C."/>
            <person name="Delcher A.L."/>
            <person name="Schatz M."/>
            <person name="Zhao Q."/>
            <person name="Wortman J.R."/>
            <person name="Bidwell S.L."/>
            <person name="Alsmark U.C.M."/>
            <person name="Besteiro S."/>
            <person name="Sicheritz-Ponten T."/>
            <person name="Noel C.J."/>
            <person name="Dacks J.B."/>
            <person name="Foster P.G."/>
            <person name="Simillion C."/>
            <person name="Van de Peer Y."/>
            <person name="Miranda-Saavedra D."/>
            <person name="Barton G.J."/>
            <person name="Westrop G.D."/>
            <person name="Mueller S."/>
            <person name="Dessi D."/>
            <person name="Fiori P.L."/>
            <person name="Ren Q."/>
            <person name="Paulsen I."/>
            <person name="Zhang H."/>
            <person name="Bastida-Corcuera F.D."/>
            <person name="Simoes-Barbosa A."/>
            <person name="Brown M.T."/>
            <person name="Hayes R.D."/>
            <person name="Mukherjee M."/>
            <person name="Okumura C.Y."/>
            <person name="Schneider R."/>
            <person name="Smith A.J."/>
            <person name="Vanacova S."/>
            <person name="Villalvazo M."/>
            <person name="Haas B.J."/>
            <person name="Pertea M."/>
            <person name="Feldblyum T.V."/>
            <person name="Utterback T.R."/>
            <person name="Shu C.L."/>
            <person name="Osoegawa K."/>
            <person name="de Jong P.J."/>
            <person name="Hrdy I."/>
            <person name="Horvathova L."/>
            <person name="Zubacova Z."/>
            <person name="Dolezal P."/>
            <person name="Malik S.B."/>
            <person name="Logsdon J.M. Jr."/>
            <person name="Henze K."/>
            <person name="Gupta A."/>
            <person name="Wang C.C."/>
            <person name="Dunne R.L."/>
            <person name="Upcroft J.A."/>
            <person name="Upcroft P."/>
            <person name="White O."/>
            <person name="Salzberg S.L."/>
            <person name="Tang P."/>
            <person name="Chiu C.-H."/>
            <person name="Lee Y.-S."/>
            <person name="Embley T.M."/>
            <person name="Coombs G.H."/>
            <person name="Mottram J.C."/>
            <person name="Tachezy J."/>
            <person name="Fraser-Liggett C.M."/>
            <person name="Johnson P.J."/>
        </authorList>
    </citation>
    <scope>NUCLEOTIDE SEQUENCE [LARGE SCALE GENOMIC DNA]</scope>
    <source>
        <strain evidence="10">G3</strain>
    </source>
</reference>
<organism evidence="10 11">
    <name type="scientific">Trichomonas vaginalis (strain ATCC PRA-98 / G3)</name>
    <dbReference type="NCBI Taxonomy" id="412133"/>
    <lineage>
        <taxon>Eukaryota</taxon>
        <taxon>Metamonada</taxon>
        <taxon>Parabasalia</taxon>
        <taxon>Trichomonadida</taxon>
        <taxon>Trichomonadidae</taxon>
        <taxon>Trichomonas</taxon>
    </lineage>
</organism>
<dbReference type="SUPFAM" id="SSF56112">
    <property type="entry name" value="Protein kinase-like (PK-like)"/>
    <property type="match status" value="1"/>
</dbReference>
<dbReference type="SMR" id="A2FBB6"/>
<reference evidence="10" key="1">
    <citation type="submission" date="2006-10" db="EMBL/GenBank/DDBJ databases">
        <authorList>
            <person name="Amadeo P."/>
            <person name="Zhao Q."/>
            <person name="Wortman J."/>
            <person name="Fraser-Liggett C."/>
            <person name="Carlton J."/>
        </authorList>
    </citation>
    <scope>NUCLEOTIDE SEQUENCE</scope>
    <source>
        <strain evidence="10">G3</strain>
    </source>
</reference>
<dbReference type="RefSeq" id="XP_001310726.1">
    <property type="nucleotide sequence ID" value="XM_001310725.1"/>
</dbReference>
<keyword evidence="7" id="KW-0723">Serine/threonine-protein kinase</keyword>
<evidence type="ECO:0000313" key="11">
    <source>
        <dbReference type="Proteomes" id="UP000001542"/>
    </source>
</evidence>
<dbReference type="KEGG" id="tva:4755584"/>
<dbReference type="CDD" id="cd14003">
    <property type="entry name" value="STKc_AMPK-like"/>
    <property type="match status" value="1"/>
</dbReference>
<dbReference type="InterPro" id="IPR017441">
    <property type="entry name" value="Protein_kinase_ATP_BS"/>
</dbReference>
<dbReference type="STRING" id="5722.A2FBB6"/>
<feature type="binding site" evidence="6">
    <location>
        <position position="42"/>
    </location>
    <ligand>
        <name>ATP</name>
        <dbReference type="ChEBI" id="CHEBI:30616"/>
    </ligand>
</feature>
<dbReference type="Pfam" id="PF00069">
    <property type="entry name" value="Pkinase"/>
    <property type="match status" value="1"/>
</dbReference>
<dbReference type="InterPro" id="IPR045269">
    <property type="entry name" value="Atg1-like"/>
</dbReference>
<keyword evidence="10" id="KW-0808">Transferase</keyword>
<evidence type="ECO:0000256" key="3">
    <source>
        <dbReference type="ARBA" id="ARBA00022840"/>
    </source>
</evidence>
<feature type="domain" description="Protein kinase" evidence="9">
    <location>
        <begin position="13"/>
        <end position="266"/>
    </location>
</feature>
<keyword evidence="11" id="KW-1185">Reference proteome</keyword>
<dbReference type="InterPro" id="IPR011009">
    <property type="entry name" value="Kinase-like_dom_sf"/>
</dbReference>
<proteinExistence type="inferred from homology"/>
<sequence>MAEEELNLPVGNYILRQRIGEGAFSSVWLADCKDVSIPAAVKIISKSTLDQPDVFTRFQREISLLQQCSHPFITHFYELYEDTNRYYVFMEYAENGDFESFLQTRGRLPENMSRFFFAQLITALDYLHNTCRIAHRDLKPQNILLDRYNNIRITDFGLSKAFNDVVPNLTSNCGSPAYAAPEVIIGKPYNKAADVWSLGVILYQMATGHLPFQSPDVKTVLMKIVSFDPPYPPTMSSQLIDLLRRMLCRNPSKRITIKEIMEHPWVVPQFVSRVSSSLSELHQENTAEGGSPRQQNPAKLQQDCQNLVFVLSEKMDQARQLLPTNNYNSPPASLPHHIPKFAITKISSNSILIKDLEPGQRPQLIKKSRSASNYPSKHRGADLAPEMTISE</sequence>
<evidence type="ECO:0000256" key="8">
    <source>
        <dbReference type="SAM" id="MobiDB-lite"/>
    </source>
</evidence>
<keyword evidence="2 6" id="KW-0547">Nucleotide-binding</keyword>
<dbReference type="PANTHER" id="PTHR24348">
    <property type="entry name" value="SERINE/THREONINE-PROTEIN KINASE UNC-51-RELATED"/>
    <property type="match status" value="1"/>
</dbReference>
<dbReference type="Gene3D" id="1.10.510.10">
    <property type="entry name" value="Transferase(Phosphotransferase) domain 1"/>
    <property type="match status" value="1"/>
</dbReference>
<dbReference type="VEuPathDB" id="TrichDB:TVAG_157810"/>
<dbReference type="AlphaFoldDB" id="A2FBB6"/>
<dbReference type="InterPro" id="IPR008271">
    <property type="entry name" value="Ser/Thr_kinase_AS"/>
</dbReference>